<dbReference type="PANTHER" id="PTHR23355">
    <property type="entry name" value="RIBONUCLEASE"/>
    <property type="match status" value="1"/>
</dbReference>
<feature type="compositionally biased region" description="Polar residues" evidence="1">
    <location>
        <begin position="353"/>
        <end position="363"/>
    </location>
</feature>
<dbReference type="CDD" id="cd18808">
    <property type="entry name" value="SF1_C_Upf1"/>
    <property type="match status" value="1"/>
</dbReference>
<keyword evidence="3" id="KW-0547">Nucleotide-binding</keyword>
<dbReference type="FunFam" id="3.40.50.300:FF:000419">
    <property type="entry name" value="Probable helicase with zinc finger domain"/>
    <property type="match status" value="1"/>
</dbReference>
<dbReference type="Proteomes" id="UP001163046">
    <property type="component" value="Unassembled WGS sequence"/>
</dbReference>
<evidence type="ECO:0000256" key="1">
    <source>
        <dbReference type="SAM" id="MobiDB-lite"/>
    </source>
</evidence>
<dbReference type="Gene3D" id="3.40.50.300">
    <property type="entry name" value="P-loop containing nucleotide triphosphate hydrolases"/>
    <property type="match status" value="2"/>
</dbReference>
<dbReference type="GO" id="GO:0006402">
    <property type="term" value="P:mRNA catabolic process"/>
    <property type="evidence" value="ECO:0007669"/>
    <property type="project" value="TreeGrafter"/>
</dbReference>
<dbReference type="Pfam" id="PF25049">
    <property type="entry name" value="OB_HELZ2"/>
    <property type="match status" value="1"/>
</dbReference>
<dbReference type="InterPro" id="IPR027417">
    <property type="entry name" value="P-loop_NTPase"/>
</dbReference>
<dbReference type="GO" id="GO:0004386">
    <property type="term" value="F:helicase activity"/>
    <property type="evidence" value="ECO:0007669"/>
    <property type="project" value="UniProtKB-KW"/>
</dbReference>
<dbReference type="GO" id="GO:0000175">
    <property type="term" value="F:3'-5'-RNA exonuclease activity"/>
    <property type="evidence" value="ECO:0007669"/>
    <property type="project" value="TreeGrafter"/>
</dbReference>
<evidence type="ECO:0000313" key="3">
    <source>
        <dbReference type="EMBL" id="KAJ7378385.1"/>
    </source>
</evidence>
<dbReference type="InterPro" id="IPR056787">
    <property type="entry name" value="OB_HELZ2"/>
</dbReference>
<dbReference type="AlphaFoldDB" id="A0A9W9ZBM2"/>
<feature type="compositionally biased region" description="Basic and acidic residues" evidence="1">
    <location>
        <begin position="491"/>
        <end position="505"/>
    </location>
</feature>
<feature type="region of interest" description="Disordered" evidence="1">
    <location>
        <begin position="460"/>
        <end position="506"/>
    </location>
</feature>
<dbReference type="SUPFAM" id="SSF52540">
    <property type="entry name" value="P-loop containing nucleoside triphosphate hydrolases"/>
    <property type="match status" value="1"/>
</dbReference>
<dbReference type="GO" id="GO:0000932">
    <property type="term" value="C:P-body"/>
    <property type="evidence" value="ECO:0007669"/>
    <property type="project" value="TreeGrafter"/>
</dbReference>
<accession>A0A9W9ZBM2</accession>
<feature type="compositionally biased region" description="Low complexity" evidence="1">
    <location>
        <begin position="388"/>
        <end position="398"/>
    </location>
</feature>
<feature type="region of interest" description="Disordered" evidence="1">
    <location>
        <begin position="334"/>
        <end position="421"/>
    </location>
</feature>
<dbReference type="InterPro" id="IPR050180">
    <property type="entry name" value="RNR_Ribonuclease"/>
</dbReference>
<dbReference type="GO" id="GO:0003723">
    <property type="term" value="F:RNA binding"/>
    <property type="evidence" value="ECO:0007669"/>
    <property type="project" value="InterPro"/>
</dbReference>
<keyword evidence="3" id="KW-0347">Helicase</keyword>
<dbReference type="InterPro" id="IPR047187">
    <property type="entry name" value="SF1_C_Upf1"/>
</dbReference>
<dbReference type="SUPFAM" id="SSF50249">
    <property type="entry name" value="Nucleic acid-binding proteins"/>
    <property type="match status" value="1"/>
</dbReference>
<dbReference type="Pfam" id="PF13087">
    <property type="entry name" value="AAA_12"/>
    <property type="match status" value="1"/>
</dbReference>
<organism evidence="3 4">
    <name type="scientific">Desmophyllum pertusum</name>
    <dbReference type="NCBI Taxonomy" id="174260"/>
    <lineage>
        <taxon>Eukaryota</taxon>
        <taxon>Metazoa</taxon>
        <taxon>Cnidaria</taxon>
        <taxon>Anthozoa</taxon>
        <taxon>Hexacorallia</taxon>
        <taxon>Scleractinia</taxon>
        <taxon>Caryophylliina</taxon>
        <taxon>Caryophylliidae</taxon>
        <taxon>Desmophyllum</taxon>
    </lineage>
</organism>
<dbReference type="Pfam" id="PF13086">
    <property type="entry name" value="AAA_11"/>
    <property type="match status" value="1"/>
</dbReference>
<sequence>MSNHLLELQLNHGFFTHILVDEAAQALEPKALIPLALAAPNTKVVFTGDHMQMSPEVYSHLAREWGLQRSLPERLFDHLYREEQPLDCKVMFLTENYRCHPEILQFPSDNFYQSGLIASGEQVSHPRLGAMLFYSVHGVEEARENSYINTAEVDEVVNRVKELANDWPVEWKKKDLSQIGVISAYMTQVRAIRTYLTRESRELQKVTVESIENVQGKEFRALFISTVRTSLTCQRREGESQSPYWEFLSDPKLLNTAITRAKSLVAVVGDGVSLCTVGDCRGNWLDYIRRCHELRTLHGTSYRYILKEINTLHAKIYLLNPEAVDFVPTKSMEVDNKESQSMDCATQPDKFQGNRNNNPTEENVSGIAKTKKKKKDEDEEENEEEQQQKTTQSLEELQYQGDCSSQEEVQSRNESEDEADVEQNTFHFFEEFRRETFEDEAVFPRYFDKIIQALVEKCKETKEKGRRPRGSSESESFPPLNAAAISSPKKSNMEKRSSRQEKSRFSDLPSDDYQIVNVNGRLKVRLVNLGFHQKQSDRHERITAPSRQHHDGFLESELLQKLMLENPNTYLSCTLRLNSEIFRMAYAAVSDTKTPDIKIKARIRGVFDMDHVVVKKVDNQPPSSDGVPRSNGKIVGVLHHIISPHEREFVCKVDYENPQLMLPINKSVSKIAILSANGVRGVPLYREIRDSDEKAMKVDDMDLAEVLSGKYMFLVQYLQWRSDCSHPLGIIVRKLPKRYTLNDSMEILFAEHGVRKSFDEECRRQVREKFPPHWSIPAEENQSRKKIDGAFTIDPEKSKDLDDALTLEQLSDSVYQVGVHIADVSYFVEAGTQLDKEALYRCTSYYPGHGYQNVPMLPCELSENHCSLLPGKDRLCLSVFLDMSEEGKLVGPPQISRTIVRSSCQLTYSDAQNLIDGQESSLHQFPFPKEAGEKIKDMSALAQRRRKLRLEMLVVIIGRTVMIQKILKHTN</sequence>
<dbReference type="EMBL" id="MU826367">
    <property type="protein sequence ID" value="KAJ7378385.1"/>
    <property type="molecule type" value="Genomic_DNA"/>
</dbReference>
<comment type="caution">
    <text evidence="3">The sequence shown here is derived from an EMBL/GenBank/DDBJ whole genome shotgun (WGS) entry which is preliminary data.</text>
</comment>
<proteinExistence type="predicted"/>
<feature type="domain" description="RNB" evidence="2">
    <location>
        <begin position="784"/>
        <end position="969"/>
    </location>
</feature>
<keyword evidence="4" id="KW-1185">Reference proteome</keyword>
<dbReference type="InterPro" id="IPR012340">
    <property type="entry name" value="NA-bd_OB-fold"/>
</dbReference>
<protein>
    <submittedName>
        <fullName evidence="3">Helicase</fullName>
    </submittedName>
</protein>
<dbReference type="InterPro" id="IPR041679">
    <property type="entry name" value="DNA2/NAM7-like_C"/>
</dbReference>
<dbReference type="PANTHER" id="PTHR23355:SF9">
    <property type="entry name" value="DIS3-LIKE EXONUCLEASE 2"/>
    <property type="match status" value="1"/>
</dbReference>
<dbReference type="SMART" id="SM00955">
    <property type="entry name" value="RNB"/>
    <property type="match status" value="1"/>
</dbReference>
<dbReference type="Pfam" id="PF00773">
    <property type="entry name" value="RNB"/>
    <property type="match status" value="1"/>
</dbReference>
<dbReference type="InterPro" id="IPR041677">
    <property type="entry name" value="DNA2/NAM7_AAA_11"/>
</dbReference>
<dbReference type="InterPro" id="IPR001900">
    <property type="entry name" value="RNase_II/R"/>
</dbReference>
<keyword evidence="3" id="KW-0378">Hydrolase</keyword>
<keyword evidence="3" id="KW-0067">ATP-binding</keyword>
<evidence type="ECO:0000313" key="4">
    <source>
        <dbReference type="Proteomes" id="UP001163046"/>
    </source>
</evidence>
<reference evidence="3" key="1">
    <citation type="submission" date="2023-01" db="EMBL/GenBank/DDBJ databases">
        <title>Genome assembly of the deep-sea coral Lophelia pertusa.</title>
        <authorList>
            <person name="Herrera S."/>
            <person name="Cordes E."/>
        </authorList>
    </citation>
    <scope>NUCLEOTIDE SEQUENCE</scope>
    <source>
        <strain evidence="3">USNM1676648</strain>
        <tissue evidence="3">Polyp</tissue>
    </source>
</reference>
<name>A0A9W9ZBM2_9CNID</name>
<gene>
    <name evidence="3" type="primary">HELZ2_13</name>
    <name evidence="3" type="ORF">OS493_023640</name>
</gene>
<dbReference type="OrthoDB" id="5989669at2759"/>
<evidence type="ECO:0000259" key="2">
    <source>
        <dbReference type="SMART" id="SM00955"/>
    </source>
</evidence>